<evidence type="ECO:0000313" key="4">
    <source>
        <dbReference type="Proteomes" id="UP000648239"/>
    </source>
</evidence>
<reference evidence="3 4" key="1">
    <citation type="submission" date="2020-08" db="EMBL/GenBank/DDBJ databases">
        <title>Acidobacteriota in marine sediments use diverse sulfur dissimilation pathways.</title>
        <authorList>
            <person name="Wasmund K."/>
        </authorList>
    </citation>
    <scope>NUCLEOTIDE SEQUENCE [LARGE SCALE GENOMIC DNA]</scope>
    <source>
        <strain evidence="3">MAG AM4</strain>
    </source>
</reference>
<dbReference type="InterPro" id="IPR027383">
    <property type="entry name" value="Znf_put"/>
</dbReference>
<feature type="transmembrane region" description="Helical" evidence="1">
    <location>
        <begin position="85"/>
        <end position="106"/>
    </location>
</feature>
<dbReference type="Gene3D" id="1.10.10.1320">
    <property type="entry name" value="Anti-sigma factor, zinc-finger domain"/>
    <property type="match status" value="1"/>
</dbReference>
<protein>
    <submittedName>
        <fullName evidence="3">Zf-HC2 domain-containing protein</fullName>
    </submittedName>
</protein>
<evidence type="ECO:0000313" key="3">
    <source>
        <dbReference type="EMBL" id="MBD3868169.1"/>
    </source>
</evidence>
<evidence type="ECO:0000259" key="2">
    <source>
        <dbReference type="Pfam" id="PF13490"/>
    </source>
</evidence>
<sequence>MNMNCEKAQATIQERIDGHLMDGRELAAMERHLESCAACRRFQVDMVELHDGLAALPELELPDEALEEVWDRTVRRSSGTVPGRWRWMAAAAAVLTVAMAGSWFGLLDREPEYSPDEIARATVEARAALGMAGQALQRSQTVAMEEVLGGQVTPALEKITIGLP</sequence>
<comment type="caution">
    <text evidence="3">The sequence shown here is derived from an EMBL/GenBank/DDBJ whole genome shotgun (WGS) entry which is preliminary data.</text>
</comment>
<dbReference type="Proteomes" id="UP000648239">
    <property type="component" value="Unassembled WGS sequence"/>
</dbReference>
<accession>A0A8J6Y4K0</accession>
<gene>
    <name evidence="3" type="ORF">IFK94_08585</name>
</gene>
<feature type="domain" description="Putative zinc-finger" evidence="2">
    <location>
        <begin position="5"/>
        <end position="40"/>
    </location>
</feature>
<organism evidence="3 4">
    <name type="scientific">Candidatus Polarisedimenticola svalbardensis</name>
    <dbReference type="NCBI Taxonomy" id="2886004"/>
    <lineage>
        <taxon>Bacteria</taxon>
        <taxon>Pseudomonadati</taxon>
        <taxon>Acidobacteriota</taxon>
        <taxon>Candidatus Polarisedimenticolia</taxon>
        <taxon>Candidatus Polarisedimenticolales</taxon>
        <taxon>Candidatus Polarisedimenticolaceae</taxon>
        <taxon>Candidatus Polarisedimenticola</taxon>
    </lineage>
</organism>
<proteinExistence type="predicted"/>
<keyword evidence="1" id="KW-0812">Transmembrane</keyword>
<dbReference type="AlphaFoldDB" id="A0A8J6Y4K0"/>
<dbReference type="InterPro" id="IPR041916">
    <property type="entry name" value="Anti_sigma_zinc_sf"/>
</dbReference>
<keyword evidence="1" id="KW-0472">Membrane</keyword>
<dbReference type="EMBL" id="JACXWD010000024">
    <property type="protein sequence ID" value="MBD3868169.1"/>
    <property type="molecule type" value="Genomic_DNA"/>
</dbReference>
<evidence type="ECO:0000256" key="1">
    <source>
        <dbReference type="SAM" id="Phobius"/>
    </source>
</evidence>
<dbReference type="Pfam" id="PF13490">
    <property type="entry name" value="zf-HC2"/>
    <property type="match status" value="1"/>
</dbReference>
<keyword evidence="1" id="KW-1133">Transmembrane helix</keyword>
<name>A0A8J6Y4K0_9BACT</name>